<dbReference type="PROSITE" id="PS00108">
    <property type="entry name" value="PROTEIN_KINASE_ST"/>
    <property type="match status" value="1"/>
</dbReference>
<feature type="region of interest" description="Disordered" evidence="11">
    <location>
        <begin position="258"/>
        <end position="280"/>
    </location>
</feature>
<dbReference type="GO" id="GO:0005634">
    <property type="term" value="C:nucleus"/>
    <property type="evidence" value="ECO:0007669"/>
    <property type="project" value="TreeGrafter"/>
</dbReference>
<proteinExistence type="inferred from homology"/>
<dbReference type="PANTHER" id="PTHR43895:SF32">
    <property type="entry name" value="SERINE_THREONINE-PROTEIN KINASE CHK1"/>
    <property type="match status" value="1"/>
</dbReference>
<reference evidence="13 14" key="1">
    <citation type="journal article" date="2012" name="Eukaryot. Cell">
        <title>Genome sequence of the Trichosporon asahii environmental strain CBS 8904.</title>
        <authorList>
            <person name="Yang R.Y."/>
            <person name="Li H.T."/>
            <person name="Zhu H."/>
            <person name="Zhou G.P."/>
            <person name="Wang M."/>
            <person name="Wang L."/>
        </authorList>
    </citation>
    <scope>NUCLEOTIDE SEQUENCE [LARGE SCALE GENOMIC DNA]</scope>
    <source>
        <strain evidence="13 14">CBS 8904</strain>
    </source>
</reference>
<dbReference type="HOGENOM" id="CLU_000288_59_8_1"/>
<dbReference type="OrthoDB" id="539158at2759"/>
<evidence type="ECO:0000256" key="7">
    <source>
        <dbReference type="ARBA" id="ARBA00047899"/>
    </source>
</evidence>
<evidence type="ECO:0000256" key="10">
    <source>
        <dbReference type="RuleBase" id="RU000304"/>
    </source>
</evidence>
<dbReference type="GO" id="GO:0005737">
    <property type="term" value="C:cytoplasm"/>
    <property type="evidence" value="ECO:0007669"/>
    <property type="project" value="TreeGrafter"/>
</dbReference>
<dbReference type="InterPro" id="IPR008271">
    <property type="entry name" value="Ser/Thr_kinase_AS"/>
</dbReference>
<protein>
    <recommendedName>
        <fullName evidence="1">non-specific serine/threonine protein kinase</fullName>
        <ecNumber evidence="1">2.7.11.1</ecNumber>
    </recommendedName>
</protein>
<dbReference type="Gene3D" id="1.10.510.10">
    <property type="entry name" value="Transferase(Phosphotransferase) domain 1"/>
    <property type="match status" value="1"/>
</dbReference>
<keyword evidence="14" id="KW-1185">Reference proteome</keyword>
<keyword evidence="5" id="KW-0418">Kinase</keyword>
<feature type="domain" description="Protein kinase" evidence="12">
    <location>
        <begin position="16"/>
        <end position="295"/>
    </location>
</feature>
<evidence type="ECO:0000256" key="4">
    <source>
        <dbReference type="ARBA" id="ARBA00022741"/>
    </source>
</evidence>
<evidence type="ECO:0000256" key="9">
    <source>
        <dbReference type="PROSITE-ProRule" id="PRU10141"/>
    </source>
</evidence>
<name>K1W8E2_TRIAC</name>
<sequence length="405" mass="44973">MDVGTSKLHYPLIAGYRIGEEIGGGGFSKVFRAIDDEHSKVAACKVVNVFVSSTQHATPNVKELQKEVQVHKSLKNSYILEFLHSEIVDKAKEAAGVVPGLYMLLELAVGGDLFDKIVGIPEDLAKFYFAQLASGIGIAHRDLKPENLLLAANGNLKITDFGLCAVFRYKGKERLLSGRCGSLPYVAPEPYKAEPVDIWGMGVVLFTMLVGNTPWDEPSENAIEFRAYVNGEIWQYDPWCRIRGQAQTNHQTLAAYARADSGGSDARNAHDRNDVRRRPNIHTRRPSRLCRRRVFGNSQWSSQWNQQESQFMRGTGNLTQGGDFDNNTTRFWLALDPADAFALMQQYLVGLLEEHNVQVNAGRNAIRVHKAAGQKSVTGVFLLKASDTHAPSGQTLVSMRREKVS</sequence>
<dbReference type="OMA" id="CAVFRYK"/>
<comment type="caution">
    <text evidence="13">The sequence shown here is derived from an EMBL/GenBank/DDBJ whole genome shotgun (WGS) entry which is preliminary data.</text>
</comment>
<dbReference type="SUPFAM" id="SSF56112">
    <property type="entry name" value="Protein kinase-like (PK-like)"/>
    <property type="match status" value="1"/>
</dbReference>
<dbReference type="GO" id="GO:0004674">
    <property type="term" value="F:protein serine/threonine kinase activity"/>
    <property type="evidence" value="ECO:0007669"/>
    <property type="project" value="UniProtKB-KW"/>
</dbReference>
<evidence type="ECO:0000256" key="3">
    <source>
        <dbReference type="ARBA" id="ARBA00022679"/>
    </source>
</evidence>
<evidence type="ECO:0000313" key="13">
    <source>
        <dbReference type="EMBL" id="EKD05088.1"/>
    </source>
</evidence>
<organism evidence="13 14">
    <name type="scientific">Trichosporon asahii var. asahii (strain CBS 8904)</name>
    <name type="common">Yeast</name>
    <dbReference type="NCBI Taxonomy" id="1220162"/>
    <lineage>
        <taxon>Eukaryota</taxon>
        <taxon>Fungi</taxon>
        <taxon>Dikarya</taxon>
        <taxon>Basidiomycota</taxon>
        <taxon>Agaricomycotina</taxon>
        <taxon>Tremellomycetes</taxon>
        <taxon>Trichosporonales</taxon>
        <taxon>Trichosporonaceae</taxon>
        <taxon>Trichosporon</taxon>
    </lineage>
</organism>
<evidence type="ECO:0000256" key="11">
    <source>
        <dbReference type="SAM" id="MobiDB-lite"/>
    </source>
</evidence>
<dbReference type="EC" id="2.7.11.1" evidence="1"/>
<dbReference type="InterPro" id="IPR000719">
    <property type="entry name" value="Prot_kinase_dom"/>
</dbReference>
<feature type="binding site" evidence="9">
    <location>
        <position position="45"/>
    </location>
    <ligand>
        <name>ATP</name>
        <dbReference type="ChEBI" id="CHEBI:30616"/>
    </ligand>
</feature>
<evidence type="ECO:0000256" key="2">
    <source>
        <dbReference type="ARBA" id="ARBA00022527"/>
    </source>
</evidence>
<evidence type="ECO:0000256" key="8">
    <source>
        <dbReference type="ARBA" id="ARBA00048679"/>
    </source>
</evidence>
<dbReference type="AlphaFoldDB" id="K1W8E2"/>
<dbReference type="InterPro" id="IPR017441">
    <property type="entry name" value="Protein_kinase_ATP_BS"/>
</dbReference>
<dbReference type="GO" id="GO:0005524">
    <property type="term" value="F:ATP binding"/>
    <property type="evidence" value="ECO:0007669"/>
    <property type="project" value="UniProtKB-UniRule"/>
</dbReference>
<dbReference type="InParanoid" id="K1W8E2"/>
<dbReference type="GO" id="GO:0007095">
    <property type="term" value="P:mitotic G2 DNA damage checkpoint signaling"/>
    <property type="evidence" value="ECO:0007669"/>
    <property type="project" value="TreeGrafter"/>
</dbReference>
<evidence type="ECO:0000256" key="1">
    <source>
        <dbReference type="ARBA" id="ARBA00012513"/>
    </source>
</evidence>
<comment type="similarity">
    <text evidence="10">Belongs to the protein kinase superfamily.</text>
</comment>
<evidence type="ECO:0000256" key="5">
    <source>
        <dbReference type="ARBA" id="ARBA00022777"/>
    </source>
</evidence>
<dbReference type="PANTHER" id="PTHR43895">
    <property type="entry name" value="CALCIUM/CALMODULIN-DEPENDENT PROTEIN KINASE KINASE-RELATED"/>
    <property type="match status" value="1"/>
</dbReference>
<dbReference type="Pfam" id="PF00069">
    <property type="entry name" value="Pkinase"/>
    <property type="match status" value="1"/>
</dbReference>
<dbReference type="GO" id="GO:0035861">
    <property type="term" value="C:site of double-strand break"/>
    <property type="evidence" value="ECO:0007669"/>
    <property type="project" value="TreeGrafter"/>
</dbReference>
<dbReference type="PROSITE" id="PS50011">
    <property type="entry name" value="PROTEIN_KINASE_DOM"/>
    <property type="match status" value="1"/>
</dbReference>
<keyword evidence="2 10" id="KW-0723">Serine/threonine-protein kinase</keyword>
<dbReference type="SMART" id="SM00220">
    <property type="entry name" value="S_TKc"/>
    <property type="match status" value="1"/>
</dbReference>
<dbReference type="eggNOG" id="KOG0590">
    <property type="taxonomic scope" value="Eukaryota"/>
</dbReference>
<evidence type="ECO:0000256" key="6">
    <source>
        <dbReference type="ARBA" id="ARBA00022840"/>
    </source>
</evidence>
<evidence type="ECO:0000259" key="12">
    <source>
        <dbReference type="PROSITE" id="PS50011"/>
    </source>
</evidence>
<keyword evidence="4 9" id="KW-0547">Nucleotide-binding</keyword>
<dbReference type="PROSITE" id="PS00107">
    <property type="entry name" value="PROTEIN_KINASE_ATP"/>
    <property type="match status" value="1"/>
</dbReference>
<comment type="catalytic activity">
    <reaction evidence="7">
        <text>L-threonyl-[protein] + ATP = O-phospho-L-threonyl-[protein] + ADP + H(+)</text>
        <dbReference type="Rhea" id="RHEA:46608"/>
        <dbReference type="Rhea" id="RHEA-COMP:11060"/>
        <dbReference type="Rhea" id="RHEA-COMP:11605"/>
        <dbReference type="ChEBI" id="CHEBI:15378"/>
        <dbReference type="ChEBI" id="CHEBI:30013"/>
        <dbReference type="ChEBI" id="CHEBI:30616"/>
        <dbReference type="ChEBI" id="CHEBI:61977"/>
        <dbReference type="ChEBI" id="CHEBI:456216"/>
        <dbReference type="EC" id="2.7.11.1"/>
    </reaction>
</comment>
<evidence type="ECO:0000313" key="14">
    <source>
        <dbReference type="Proteomes" id="UP000006757"/>
    </source>
</evidence>
<accession>K1W8E2</accession>
<dbReference type="Proteomes" id="UP000006757">
    <property type="component" value="Unassembled WGS sequence"/>
</dbReference>
<dbReference type="EMBL" id="AMBO01000146">
    <property type="protein sequence ID" value="EKD05088.1"/>
    <property type="molecule type" value="Genomic_DNA"/>
</dbReference>
<feature type="compositionally biased region" description="Basic and acidic residues" evidence="11">
    <location>
        <begin position="267"/>
        <end position="277"/>
    </location>
</feature>
<gene>
    <name evidence="13" type="ORF">A1Q2_00632</name>
</gene>
<dbReference type="STRING" id="1220162.K1W8E2"/>
<comment type="catalytic activity">
    <reaction evidence="8">
        <text>L-seryl-[protein] + ATP = O-phospho-L-seryl-[protein] + ADP + H(+)</text>
        <dbReference type="Rhea" id="RHEA:17989"/>
        <dbReference type="Rhea" id="RHEA-COMP:9863"/>
        <dbReference type="Rhea" id="RHEA-COMP:11604"/>
        <dbReference type="ChEBI" id="CHEBI:15378"/>
        <dbReference type="ChEBI" id="CHEBI:29999"/>
        <dbReference type="ChEBI" id="CHEBI:30616"/>
        <dbReference type="ChEBI" id="CHEBI:83421"/>
        <dbReference type="ChEBI" id="CHEBI:456216"/>
        <dbReference type="EC" id="2.7.11.1"/>
    </reaction>
</comment>
<keyword evidence="6 9" id="KW-0067">ATP-binding</keyword>
<keyword evidence="3" id="KW-0808">Transferase</keyword>
<dbReference type="InterPro" id="IPR011009">
    <property type="entry name" value="Kinase-like_dom_sf"/>
</dbReference>